<dbReference type="AlphaFoldDB" id="B4IMA3"/>
<dbReference type="HOGENOM" id="CLU_2760514_0_0_1"/>
<evidence type="ECO:0000313" key="1">
    <source>
        <dbReference type="EMBL" id="EDW45263.1"/>
    </source>
</evidence>
<dbReference type="EMBL" id="CH480954">
    <property type="protein sequence ID" value="EDW45263.1"/>
    <property type="molecule type" value="Genomic_DNA"/>
</dbReference>
<proteinExistence type="predicted"/>
<protein>
    <submittedName>
        <fullName evidence="1">GM22609</fullName>
    </submittedName>
</protein>
<sequence>MHLTWRDVASGVCAQHNYSHKFNLHDPSVLEAEMEKRLIKCIEQMMSTLFGQLKEMMMAMFSCQRSTQYP</sequence>
<gene>
    <name evidence="1" type="primary">Dsec\GM22609</name>
    <name evidence="1" type="ORF">Dsec_GM22609</name>
</gene>
<accession>B4IMA3</accession>
<organism evidence="2">
    <name type="scientific">Drosophila sechellia</name>
    <name type="common">Fruit fly</name>
    <dbReference type="NCBI Taxonomy" id="7238"/>
    <lineage>
        <taxon>Eukaryota</taxon>
        <taxon>Metazoa</taxon>
        <taxon>Ecdysozoa</taxon>
        <taxon>Arthropoda</taxon>
        <taxon>Hexapoda</taxon>
        <taxon>Insecta</taxon>
        <taxon>Pterygota</taxon>
        <taxon>Neoptera</taxon>
        <taxon>Endopterygota</taxon>
        <taxon>Diptera</taxon>
        <taxon>Brachycera</taxon>
        <taxon>Muscomorpha</taxon>
        <taxon>Ephydroidea</taxon>
        <taxon>Drosophilidae</taxon>
        <taxon>Drosophila</taxon>
        <taxon>Sophophora</taxon>
    </lineage>
</organism>
<dbReference type="Proteomes" id="UP000001292">
    <property type="component" value="Unassembled WGS sequence"/>
</dbReference>
<keyword evidence="2" id="KW-1185">Reference proteome</keyword>
<evidence type="ECO:0000313" key="2">
    <source>
        <dbReference type="Proteomes" id="UP000001292"/>
    </source>
</evidence>
<reference evidence="1 2" key="1">
    <citation type="journal article" date="2007" name="Nature">
        <title>Evolution of genes and genomes on the Drosophila phylogeny.</title>
        <authorList>
            <consortium name="Drosophila 12 Genomes Consortium"/>
            <person name="Clark A.G."/>
            <person name="Eisen M.B."/>
            <person name="Smith D.R."/>
            <person name="Bergman C.M."/>
            <person name="Oliver B."/>
            <person name="Markow T.A."/>
            <person name="Kaufman T.C."/>
            <person name="Kellis M."/>
            <person name="Gelbart W."/>
            <person name="Iyer V.N."/>
            <person name="Pollard D.A."/>
            <person name="Sackton T.B."/>
            <person name="Larracuente A.M."/>
            <person name="Singh N.D."/>
            <person name="Abad J.P."/>
            <person name="Abt D.N."/>
            <person name="Adryan B."/>
            <person name="Aguade M."/>
            <person name="Akashi H."/>
            <person name="Anderson W.W."/>
            <person name="Aquadro C.F."/>
            <person name="Ardell D.H."/>
            <person name="Arguello R."/>
            <person name="Artieri C.G."/>
            <person name="Barbash D.A."/>
            <person name="Barker D."/>
            <person name="Barsanti P."/>
            <person name="Batterham P."/>
            <person name="Batzoglou S."/>
            <person name="Begun D."/>
            <person name="Bhutkar A."/>
            <person name="Blanco E."/>
            <person name="Bosak S.A."/>
            <person name="Bradley R.K."/>
            <person name="Brand A.D."/>
            <person name="Brent M.R."/>
            <person name="Brooks A.N."/>
            <person name="Brown R.H."/>
            <person name="Butlin R.K."/>
            <person name="Caggese C."/>
            <person name="Calvi B.R."/>
            <person name="Bernardo de Carvalho A."/>
            <person name="Caspi A."/>
            <person name="Castrezana S."/>
            <person name="Celniker S.E."/>
            <person name="Chang J.L."/>
            <person name="Chapple C."/>
            <person name="Chatterji S."/>
            <person name="Chinwalla A."/>
            <person name="Civetta A."/>
            <person name="Clifton S.W."/>
            <person name="Comeron J.M."/>
            <person name="Costello J.C."/>
            <person name="Coyne J.A."/>
            <person name="Daub J."/>
            <person name="David R.G."/>
            <person name="Delcher A.L."/>
            <person name="Delehaunty K."/>
            <person name="Do C.B."/>
            <person name="Ebling H."/>
            <person name="Edwards K."/>
            <person name="Eickbush T."/>
            <person name="Evans J.D."/>
            <person name="Filipski A."/>
            <person name="Findeiss S."/>
            <person name="Freyhult E."/>
            <person name="Fulton L."/>
            <person name="Fulton R."/>
            <person name="Garcia A.C."/>
            <person name="Gardiner A."/>
            <person name="Garfield D.A."/>
            <person name="Garvin B.E."/>
            <person name="Gibson G."/>
            <person name="Gilbert D."/>
            <person name="Gnerre S."/>
            <person name="Godfrey J."/>
            <person name="Good R."/>
            <person name="Gotea V."/>
            <person name="Gravely B."/>
            <person name="Greenberg A.J."/>
            <person name="Griffiths-Jones S."/>
            <person name="Gross S."/>
            <person name="Guigo R."/>
            <person name="Gustafson E.A."/>
            <person name="Haerty W."/>
            <person name="Hahn M.W."/>
            <person name="Halligan D.L."/>
            <person name="Halpern A.L."/>
            <person name="Halter G.M."/>
            <person name="Han M.V."/>
            <person name="Heger A."/>
            <person name="Hillier L."/>
            <person name="Hinrichs A.S."/>
            <person name="Holmes I."/>
            <person name="Hoskins R.A."/>
            <person name="Hubisz M.J."/>
            <person name="Hultmark D."/>
            <person name="Huntley M.A."/>
            <person name="Jaffe D.B."/>
            <person name="Jagadeeshan S."/>
            <person name="Jeck W.R."/>
            <person name="Johnson J."/>
            <person name="Jones C.D."/>
            <person name="Jordan W.C."/>
            <person name="Karpen G.H."/>
            <person name="Kataoka E."/>
            <person name="Keightley P.D."/>
            <person name="Kheradpour P."/>
            <person name="Kirkness E.F."/>
            <person name="Koerich L.B."/>
            <person name="Kristiansen K."/>
            <person name="Kudrna D."/>
            <person name="Kulathinal R.J."/>
            <person name="Kumar S."/>
            <person name="Kwok R."/>
            <person name="Lander E."/>
            <person name="Langley C.H."/>
            <person name="Lapoint R."/>
            <person name="Lazzaro B.P."/>
            <person name="Lee S.J."/>
            <person name="Levesque L."/>
            <person name="Li R."/>
            <person name="Lin C.F."/>
            <person name="Lin M.F."/>
            <person name="Lindblad-Toh K."/>
            <person name="Llopart A."/>
            <person name="Long M."/>
            <person name="Low L."/>
            <person name="Lozovsky E."/>
            <person name="Lu J."/>
            <person name="Luo M."/>
            <person name="Machado C.A."/>
            <person name="Makalowski W."/>
            <person name="Marzo M."/>
            <person name="Matsuda M."/>
            <person name="Matzkin L."/>
            <person name="McAllister B."/>
            <person name="McBride C.S."/>
            <person name="McKernan B."/>
            <person name="McKernan K."/>
            <person name="Mendez-Lago M."/>
            <person name="Minx P."/>
            <person name="Mollenhauer M.U."/>
            <person name="Montooth K."/>
            <person name="Mount S.M."/>
            <person name="Mu X."/>
            <person name="Myers E."/>
            <person name="Negre B."/>
            <person name="Newfeld S."/>
            <person name="Nielsen R."/>
            <person name="Noor M.A."/>
            <person name="O'Grady P."/>
            <person name="Pachter L."/>
            <person name="Papaceit M."/>
            <person name="Parisi M.J."/>
            <person name="Parisi M."/>
            <person name="Parts L."/>
            <person name="Pedersen J.S."/>
            <person name="Pesole G."/>
            <person name="Phillippy A.M."/>
            <person name="Ponting C.P."/>
            <person name="Pop M."/>
            <person name="Porcelli D."/>
            <person name="Powell J.R."/>
            <person name="Prohaska S."/>
            <person name="Pruitt K."/>
            <person name="Puig M."/>
            <person name="Quesneville H."/>
            <person name="Ram K.R."/>
            <person name="Rand D."/>
            <person name="Rasmussen M.D."/>
            <person name="Reed L.K."/>
            <person name="Reenan R."/>
            <person name="Reily A."/>
            <person name="Remington K.A."/>
            <person name="Rieger T.T."/>
            <person name="Ritchie M.G."/>
            <person name="Robin C."/>
            <person name="Rogers Y.H."/>
            <person name="Rohde C."/>
            <person name="Rozas J."/>
            <person name="Rubenfield M.J."/>
            <person name="Ruiz A."/>
            <person name="Russo S."/>
            <person name="Salzberg S.L."/>
            <person name="Sanchez-Gracia A."/>
            <person name="Saranga D.J."/>
            <person name="Sato H."/>
            <person name="Schaeffer S.W."/>
            <person name="Schatz M.C."/>
            <person name="Schlenke T."/>
            <person name="Schwartz R."/>
            <person name="Segarra C."/>
            <person name="Singh R.S."/>
            <person name="Sirot L."/>
            <person name="Sirota M."/>
            <person name="Sisneros N.B."/>
            <person name="Smith C.D."/>
            <person name="Smith T.F."/>
            <person name="Spieth J."/>
            <person name="Stage D.E."/>
            <person name="Stark A."/>
            <person name="Stephan W."/>
            <person name="Strausberg R.L."/>
            <person name="Strempel S."/>
            <person name="Sturgill D."/>
            <person name="Sutton G."/>
            <person name="Sutton G.G."/>
            <person name="Tao W."/>
            <person name="Teichmann S."/>
            <person name="Tobari Y.N."/>
            <person name="Tomimura Y."/>
            <person name="Tsolas J.M."/>
            <person name="Valente V.L."/>
            <person name="Venter E."/>
            <person name="Venter J.C."/>
            <person name="Vicario S."/>
            <person name="Vieira F.G."/>
            <person name="Vilella A.J."/>
            <person name="Villasante A."/>
            <person name="Walenz B."/>
            <person name="Wang J."/>
            <person name="Wasserman M."/>
            <person name="Watts T."/>
            <person name="Wilson D."/>
            <person name="Wilson R.K."/>
            <person name="Wing R.A."/>
            <person name="Wolfner M.F."/>
            <person name="Wong A."/>
            <person name="Wong G.K."/>
            <person name="Wu C.I."/>
            <person name="Wu G."/>
            <person name="Yamamoto D."/>
            <person name="Yang H.P."/>
            <person name="Yang S.P."/>
            <person name="Yorke J.A."/>
            <person name="Yoshida K."/>
            <person name="Zdobnov E."/>
            <person name="Zhang P."/>
            <person name="Zhang Y."/>
            <person name="Zimin A.V."/>
            <person name="Baldwin J."/>
            <person name="Abdouelleil A."/>
            <person name="Abdulkadir J."/>
            <person name="Abebe A."/>
            <person name="Abera B."/>
            <person name="Abreu J."/>
            <person name="Acer S.C."/>
            <person name="Aftuck L."/>
            <person name="Alexander A."/>
            <person name="An P."/>
            <person name="Anderson E."/>
            <person name="Anderson S."/>
            <person name="Arachi H."/>
            <person name="Azer M."/>
            <person name="Bachantsang P."/>
            <person name="Barry A."/>
            <person name="Bayul T."/>
            <person name="Berlin A."/>
            <person name="Bessette D."/>
            <person name="Bloom T."/>
            <person name="Blye J."/>
            <person name="Boguslavskiy L."/>
            <person name="Bonnet C."/>
            <person name="Boukhgalter B."/>
            <person name="Bourzgui I."/>
            <person name="Brown A."/>
            <person name="Cahill P."/>
            <person name="Channer S."/>
            <person name="Cheshatsang Y."/>
            <person name="Chuda L."/>
            <person name="Citroen M."/>
            <person name="Collymore A."/>
            <person name="Cooke P."/>
            <person name="Costello M."/>
            <person name="D'Aco K."/>
            <person name="Daza R."/>
            <person name="De Haan G."/>
            <person name="DeGray S."/>
            <person name="DeMaso C."/>
            <person name="Dhargay N."/>
            <person name="Dooley K."/>
            <person name="Dooley E."/>
            <person name="Doricent M."/>
            <person name="Dorje P."/>
            <person name="Dorjee K."/>
            <person name="Dupes A."/>
            <person name="Elong R."/>
            <person name="Falk J."/>
            <person name="Farina A."/>
            <person name="Faro S."/>
            <person name="Ferguson D."/>
            <person name="Fisher S."/>
            <person name="Foley C.D."/>
            <person name="Franke A."/>
            <person name="Friedrich D."/>
            <person name="Gadbois L."/>
            <person name="Gearin G."/>
            <person name="Gearin C.R."/>
            <person name="Giannoukos G."/>
            <person name="Goode T."/>
            <person name="Graham J."/>
            <person name="Grandbois E."/>
            <person name="Grewal S."/>
            <person name="Gyaltsen K."/>
            <person name="Hafez N."/>
            <person name="Hagos B."/>
            <person name="Hall J."/>
            <person name="Henson C."/>
            <person name="Hollinger A."/>
            <person name="Honan T."/>
            <person name="Huard M.D."/>
            <person name="Hughes L."/>
            <person name="Hurhula B."/>
            <person name="Husby M.E."/>
            <person name="Kamat A."/>
            <person name="Kanga B."/>
            <person name="Kashin S."/>
            <person name="Khazanovich D."/>
            <person name="Kisner P."/>
            <person name="Lance K."/>
            <person name="Lara M."/>
            <person name="Lee W."/>
            <person name="Lennon N."/>
            <person name="Letendre F."/>
            <person name="LeVine R."/>
            <person name="Lipovsky A."/>
            <person name="Liu X."/>
            <person name="Liu J."/>
            <person name="Liu S."/>
            <person name="Lokyitsang T."/>
            <person name="Lokyitsang Y."/>
            <person name="Lubonja R."/>
            <person name="Lui A."/>
            <person name="MacDonald P."/>
            <person name="Magnisalis V."/>
            <person name="Maru K."/>
            <person name="Matthews C."/>
            <person name="McCusker W."/>
            <person name="McDonough S."/>
            <person name="Mehta T."/>
            <person name="Meldrim J."/>
            <person name="Meneus L."/>
            <person name="Mihai O."/>
            <person name="Mihalev A."/>
            <person name="Mihova T."/>
            <person name="Mittelman R."/>
            <person name="Mlenga V."/>
            <person name="Montmayeur A."/>
            <person name="Mulrain L."/>
            <person name="Navidi A."/>
            <person name="Naylor J."/>
            <person name="Negash T."/>
            <person name="Nguyen T."/>
            <person name="Nguyen N."/>
            <person name="Nicol R."/>
            <person name="Norbu C."/>
            <person name="Norbu N."/>
            <person name="Novod N."/>
            <person name="O'Neill B."/>
            <person name="Osman S."/>
            <person name="Markiewicz E."/>
            <person name="Oyono O.L."/>
            <person name="Patti C."/>
            <person name="Phunkhang P."/>
            <person name="Pierre F."/>
            <person name="Priest M."/>
            <person name="Raghuraman S."/>
            <person name="Rege F."/>
            <person name="Reyes R."/>
            <person name="Rise C."/>
            <person name="Rogov P."/>
            <person name="Ross K."/>
            <person name="Ryan E."/>
            <person name="Settipalli S."/>
            <person name="Shea T."/>
            <person name="Sherpa N."/>
            <person name="Shi L."/>
            <person name="Shih D."/>
            <person name="Sparrow T."/>
            <person name="Spaulding J."/>
            <person name="Stalker J."/>
            <person name="Stange-Thomann N."/>
            <person name="Stavropoulos S."/>
            <person name="Stone C."/>
            <person name="Strader C."/>
            <person name="Tesfaye S."/>
            <person name="Thomson T."/>
            <person name="Thoulutsang Y."/>
            <person name="Thoulutsang D."/>
            <person name="Topham K."/>
            <person name="Topping I."/>
            <person name="Tsamla T."/>
            <person name="Vassiliev H."/>
            <person name="Vo A."/>
            <person name="Wangchuk T."/>
            <person name="Wangdi T."/>
            <person name="Weiand M."/>
            <person name="Wilkinson J."/>
            <person name="Wilson A."/>
            <person name="Yadav S."/>
            <person name="Young G."/>
            <person name="Yu Q."/>
            <person name="Zembek L."/>
            <person name="Zhong D."/>
            <person name="Zimmer A."/>
            <person name="Zwirko Z."/>
            <person name="Jaffe D.B."/>
            <person name="Alvarez P."/>
            <person name="Brockman W."/>
            <person name="Butler J."/>
            <person name="Chin C."/>
            <person name="Gnerre S."/>
            <person name="Grabherr M."/>
            <person name="Kleber M."/>
            <person name="Mauceli E."/>
            <person name="MacCallum I."/>
        </authorList>
    </citation>
    <scope>NUCLEOTIDE SEQUENCE [LARGE SCALE GENOMIC DNA]</scope>
    <source>
        <strain evidence="2">Rob3c / Tucson 14021-0248.25</strain>
    </source>
</reference>
<name>B4IMA3_DROSE</name>